<evidence type="ECO:0000313" key="2">
    <source>
        <dbReference type="Proteomes" id="UP000076744"/>
    </source>
</evidence>
<dbReference type="GeneID" id="30017758"/>
<dbReference type="Proteomes" id="UP000076744">
    <property type="component" value="Unassembled WGS sequence"/>
</dbReference>
<gene>
    <name evidence="1" type="ORF">ISF_01466</name>
</gene>
<dbReference type="EMBL" id="AZHB01000002">
    <property type="protein sequence ID" value="OAA72393.1"/>
    <property type="molecule type" value="Genomic_DNA"/>
</dbReference>
<proteinExistence type="predicted"/>
<dbReference type="STRING" id="1081104.A0A168DBC3"/>
<dbReference type="Gene3D" id="1.10.600.10">
    <property type="entry name" value="Farnesyl Diphosphate Synthase"/>
    <property type="match status" value="1"/>
</dbReference>
<dbReference type="RefSeq" id="XP_018707839.1">
    <property type="nucleotide sequence ID" value="XM_018845073.1"/>
</dbReference>
<comment type="caution">
    <text evidence="1">The sequence shown here is derived from an EMBL/GenBank/DDBJ whole genome shotgun (WGS) entry which is preliminary data.</text>
</comment>
<dbReference type="OrthoDB" id="4343680at2759"/>
<dbReference type="AlphaFoldDB" id="A0A168DBC3"/>
<dbReference type="SUPFAM" id="SSF48576">
    <property type="entry name" value="Terpenoid synthases"/>
    <property type="match status" value="1"/>
</dbReference>
<keyword evidence="2" id="KW-1185">Reference proteome</keyword>
<protein>
    <submittedName>
        <fullName evidence="1">Terpenoid synthase</fullName>
    </submittedName>
</protein>
<evidence type="ECO:0000313" key="1">
    <source>
        <dbReference type="EMBL" id="OAA72393.1"/>
    </source>
</evidence>
<accession>A0A168DBC3</accession>
<reference evidence="1 2" key="1">
    <citation type="journal article" date="2016" name="Genome Biol. Evol.">
        <title>Divergent and convergent evolution of fungal pathogenicity.</title>
        <authorList>
            <person name="Shang Y."/>
            <person name="Xiao G."/>
            <person name="Zheng P."/>
            <person name="Cen K."/>
            <person name="Zhan S."/>
            <person name="Wang C."/>
        </authorList>
    </citation>
    <scope>NUCLEOTIDE SEQUENCE [LARGE SCALE GENOMIC DNA]</scope>
    <source>
        <strain evidence="1 2">ARSEF 2679</strain>
    </source>
</reference>
<organism evidence="1 2">
    <name type="scientific">Cordyceps fumosorosea (strain ARSEF 2679)</name>
    <name type="common">Isaria fumosorosea</name>
    <dbReference type="NCBI Taxonomy" id="1081104"/>
    <lineage>
        <taxon>Eukaryota</taxon>
        <taxon>Fungi</taxon>
        <taxon>Dikarya</taxon>
        <taxon>Ascomycota</taxon>
        <taxon>Pezizomycotina</taxon>
        <taxon>Sordariomycetes</taxon>
        <taxon>Hypocreomycetidae</taxon>
        <taxon>Hypocreales</taxon>
        <taxon>Cordycipitaceae</taxon>
        <taxon>Cordyceps</taxon>
    </lineage>
</organism>
<dbReference type="InterPro" id="IPR008949">
    <property type="entry name" value="Isoprenoid_synthase_dom_sf"/>
</dbReference>
<name>A0A168DBC3_CORFA</name>
<sequence>MSTCQASFPSYVNKALFKNTKSSLALKFVSDWDVADCQSHAEDDTCMLYFPPDIELLYDDAIEATLARAMQSWSFFTLMPSKMAKLATEMSHFCALKAPLNYERRILLHHHLAWVFLMDEVVEKLPLHGLHDTAGKQFIEALKGVMVGEAVADLAEFKGSCPDELLRIAVLSQRILAEDLMPLKRRLLPAHHVRACTQALAQFFDFQYEEGKKFCDEHPSSEILQTRVVTVGGLVPMLLAMEPEQANLHTVEDAGLAQLSLLMTYMNDIIGLYKDLEAVERRDDGSAHLNLIS</sequence>